<name>A0ACB7SMD2_HYAAI</name>
<accession>A0ACB7SMD2</accession>
<sequence length="151" mass="16196">MDVLLEAKSFHVCDRSLAARTIASEAPRLPQGSCLLQDMPTGAASTQVSRTNSKAQLSFDTKSSGRNSPPCNMKGSLPPESIALRVLSKEYDGDRSRCDVVRNAPGKIHATPGTTSCDICEAYSSPHSVKPLDDNERNARTVGSGHWLTPI</sequence>
<dbReference type="Proteomes" id="UP000821845">
    <property type="component" value="Chromosome 3"/>
</dbReference>
<dbReference type="EMBL" id="CM023483">
    <property type="protein sequence ID" value="KAH6934938.1"/>
    <property type="molecule type" value="Genomic_DNA"/>
</dbReference>
<organism evidence="1 2">
    <name type="scientific">Hyalomma asiaticum</name>
    <name type="common">Tick</name>
    <dbReference type="NCBI Taxonomy" id="266040"/>
    <lineage>
        <taxon>Eukaryota</taxon>
        <taxon>Metazoa</taxon>
        <taxon>Ecdysozoa</taxon>
        <taxon>Arthropoda</taxon>
        <taxon>Chelicerata</taxon>
        <taxon>Arachnida</taxon>
        <taxon>Acari</taxon>
        <taxon>Parasitiformes</taxon>
        <taxon>Ixodida</taxon>
        <taxon>Ixodoidea</taxon>
        <taxon>Ixodidae</taxon>
        <taxon>Hyalomminae</taxon>
        <taxon>Hyalomma</taxon>
    </lineage>
</organism>
<comment type="caution">
    <text evidence="1">The sequence shown here is derived from an EMBL/GenBank/DDBJ whole genome shotgun (WGS) entry which is preliminary data.</text>
</comment>
<evidence type="ECO:0000313" key="2">
    <source>
        <dbReference type="Proteomes" id="UP000821845"/>
    </source>
</evidence>
<keyword evidence="2" id="KW-1185">Reference proteome</keyword>
<gene>
    <name evidence="1" type="ORF">HPB50_002304</name>
</gene>
<evidence type="ECO:0000313" key="1">
    <source>
        <dbReference type="EMBL" id="KAH6934938.1"/>
    </source>
</evidence>
<protein>
    <submittedName>
        <fullName evidence="1">Uncharacterized protein</fullName>
    </submittedName>
</protein>
<reference evidence="1" key="1">
    <citation type="submission" date="2020-05" db="EMBL/GenBank/DDBJ databases">
        <title>Large-scale comparative analyses of tick genomes elucidate their genetic diversity and vector capacities.</title>
        <authorList>
            <person name="Jia N."/>
            <person name="Wang J."/>
            <person name="Shi W."/>
            <person name="Du L."/>
            <person name="Sun Y."/>
            <person name="Zhan W."/>
            <person name="Jiang J."/>
            <person name="Wang Q."/>
            <person name="Zhang B."/>
            <person name="Ji P."/>
            <person name="Sakyi L.B."/>
            <person name="Cui X."/>
            <person name="Yuan T."/>
            <person name="Jiang B."/>
            <person name="Yang W."/>
            <person name="Lam T.T.-Y."/>
            <person name="Chang Q."/>
            <person name="Ding S."/>
            <person name="Wang X."/>
            <person name="Zhu J."/>
            <person name="Ruan X."/>
            <person name="Zhao L."/>
            <person name="Wei J."/>
            <person name="Que T."/>
            <person name="Du C."/>
            <person name="Cheng J."/>
            <person name="Dai P."/>
            <person name="Han X."/>
            <person name="Huang E."/>
            <person name="Gao Y."/>
            <person name="Liu J."/>
            <person name="Shao H."/>
            <person name="Ye R."/>
            <person name="Li L."/>
            <person name="Wei W."/>
            <person name="Wang X."/>
            <person name="Wang C."/>
            <person name="Yang T."/>
            <person name="Huo Q."/>
            <person name="Li W."/>
            <person name="Guo W."/>
            <person name="Chen H."/>
            <person name="Zhou L."/>
            <person name="Ni X."/>
            <person name="Tian J."/>
            <person name="Zhou Y."/>
            <person name="Sheng Y."/>
            <person name="Liu T."/>
            <person name="Pan Y."/>
            <person name="Xia L."/>
            <person name="Li J."/>
            <person name="Zhao F."/>
            <person name="Cao W."/>
        </authorList>
    </citation>
    <scope>NUCLEOTIDE SEQUENCE</scope>
    <source>
        <strain evidence="1">Hyas-2018</strain>
    </source>
</reference>
<proteinExistence type="predicted"/>